<organism>
    <name type="scientific">Culex quinquefasciatus</name>
    <name type="common">Southern house mosquito</name>
    <name type="synonym">Culex pungens</name>
    <dbReference type="NCBI Taxonomy" id="7176"/>
    <lineage>
        <taxon>Eukaryota</taxon>
        <taxon>Metazoa</taxon>
        <taxon>Ecdysozoa</taxon>
        <taxon>Arthropoda</taxon>
        <taxon>Hexapoda</taxon>
        <taxon>Insecta</taxon>
        <taxon>Pterygota</taxon>
        <taxon>Neoptera</taxon>
        <taxon>Endopterygota</taxon>
        <taxon>Diptera</taxon>
        <taxon>Nematocera</taxon>
        <taxon>Culicoidea</taxon>
        <taxon>Culicidae</taxon>
        <taxon>Culicinae</taxon>
        <taxon>Culicini</taxon>
        <taxon>Culex</taxon>
        <taxon>Culex</taxon>
    </lineage>
</organism>
<gene>
    <name evidence="13" type="primary">6034927</name>
    <name evidence="12" type="ORF">CpipJ_CPIJ003422</name>
</gene>
<dbReference type="VEuPathDB" id="VectorBase:CQUJHB004615"/>
<dbReference type="PANTHER" id="PTHR24243:SF233">
    <property type="entry name" value="THYROTROPIN-RELEASING HORMONE RECEPTOR"/>
    <property type="match status" value="1"/>
</dbReference>
<dbReference type="KEGG" id="cqu:CpipJ_CPIJ003422"/>
<reference evidence="12" key="1">
    <citation type="submission" date="2007-03" db="EMBL/GenBank/DDBJ databases">
        <title>Annotation of Culex pipiens quinquefasciatus.</title>
        <authorList>
            <consortium name="The Broad Institute Genome Sequencing Platform"/>
            <person name="Atkinson P.W."/>
            <person name="Hemingway J."/>
            <person name="Christensen B.M."/>
            <person name="Higgs S."/>
            <person name="Kodira C."/>
            <person name="Hannick L."/>
            <person name="Megy K."/>
            <person name="O'Leary S."/>
            <person name="Pearson M."/>
            <person name="Haas B.J."/>
            <person name="Mauceli E."/>
            <person name="Wortman J.R."/>
            <person name="Lee N.H."/>
            <person name="Guigo R."/>
            <person name="Stanke M."/>
            <person name="Alvarado L."/>
            <person name="Amedeo P."/>
            <person name="Antoine C.H."/>
            <person name="Arensburger P."/>
            <person name="Bidwell S.L."/>
            <person name="Crawford M."/>
            <person name="Camaro F."/>
            <person name="Devon K."/>
            <person name="Engels R."/>
            <person name="Hammond M."/>
            <person name="Howarth C."/>
            <person name="Koehrsen M."/>
            <person name="Lawson D."/>
            <person name="Montgomery P."/>
            <person name="Nene V."/>
            <person name="Nusbaum C."/>
            <person name="Puiu D."/>
            <person name="Romero-Severson J."/>
            <person name="Severson D.W."/>
            <person name="Shumway M."/>
            <person name="Sisk P."/>
            <person name="Stolte C."/>
            <person name="Zeng Q."/>
            <person name="Eisenstadt E."/>
            <person name="Fraser-Liggett C."/>
            <person name="Strausberg R."/>
            <person name="Galagan J."/>
            <person name="Birren B."/>
            <person name="Collins F.H."/>
        </authorList>
    </citation>
    <scope>NUCLEOTIDE SEQUENCE [LARGE SCALE GENOMIC DNA]</scope>
    <source>
        <strain evidence="12">JHB</strain>
    </source>
</reference>
<dbReference type="STRING" id="7176.B0W908"/>
<dbReference type="Proteomes" id="UP000002320">
    <property type="component" value="Unassembled WGS sequence"/>
</dbReference>
<dbReference type="PANTHER" id="PTHR24243">
    <property type="entry name" value="G-PROTEIN COUPLED RECEPTOR"/>
    <property type="match status" value="1"/>
</dbReference>
<dbReference type="InterPro" id="IPR000276">
    <property type="entry name" value="GPCR_Rhodpsn"/>
</dbReference>
<dbReference type="EMBL" id="DS231861">
    <property type="protein sequence ID" value="EDS39446.1"/>
    <property type="molecule type" value="Genomic_DNA"/>
</dbReference>
<dbReference type="Gene3D" id="1.20.1070.10">
    <property type="entry name" value="Rhodopsin 7-helix transmembrane proteins"/>
    <property type="match status" value="1"/>
</dbReference>
<evidence type="ECO:0000256" key="2">
    <source>
        <dbReference type="ARBA" id="ARBA00010663"/>
    </source>
</evidence>
<evidence type="ECO:0000256" key="7">
    <source>
        <dbReference type="ARBA" id="ARBA00023170"/>
    </source>
</evidence>
<dbReference type="InParanoid" id="B0W908"/>
<evidence type="ECO:0000313" key="12">
    <source>
        <dbReference type="EMBL" id="EDS39446.1"/>
    </source>
</evidence>
<comment type="subcellular location">
    <subcellularLocation>
        <location evidence="1">Membrane</location>
        <topology evidence="1">Multi-pass membrane protein</topology>
    </subcellularLocation>
</comment>
<protein>
    <recommendedName>
        <fullName evidence="11">G-protein coupled receptors family 1 profile domain-containing protein</fullName>
    </recommendedName>
</protein>
<reference evidence="13" key="2">
    <citation type="submission" date="2021-02" db="UniProtKB">
        <authorList>
            <consortium name="EnsemblMetazoa"/>
        </authorList>
    </citation>
    <scope>IDENTIFICATION</scope>
    <source>
        <strain evidence="13">JHB</strain>
    </source>
</reference>
<evidence type="ECO:0000313" key="13">
    <source>
        <dbReference type="EnsemblMetazoa" id="CPIJ003422-PA"/>
    </source>
</evidence>
<keyword evidence="8 9" id="KW-0807">Transducer</keyword>
<evidence type="ECO:0000256" key="5">
    <source>
        <dbReference type="ARBA" id="ARBA00023040"/>
    </source>
</evidence>
<dbReference type="PROSITE" id="PS00237">
    <property type="entry name" value="G_PROTEIN_RECEP_F1_1"/>
    <property type="match status" value="1"/>
</dbReference>
<keyword evidence="3 9" id="KW-0812">Transmembrane</keyword>
<evidence type="ECO:0000256" key="6">
    <source>
        <dbReference type="ARBA" id="ARBA00023136"/>
    </source>
</evidence>
<evidence type="ECO:0000259" key="11">
    <source>
        <dbReference type="PROSITE" id="PS50262"/>
    </source>
</evidence>
<dbReference type="eggNOG" id="KOG3656">
    <property type="taxonomic scope" value="Eukaryota"/>
</dbReference>
<name>B0W908_CULQU</name>
<evidence type="ECO:0000256" key="1">
    <source>
        <dbReference type="ARBA" id="ARBA00004141"/>
    </source>
</evidence>
<dbReference type="SUPFAM" id="SSF81321">
    <property type="entry name" value="Family A G protein-coupled receptor-like"/>
    <property type="match status" value="1"/>
</dbReference>
<dbReference type="EnsemblMetazoa" id="CPIJ003422-RA">
    <property type="protein sequence ID" value="CPIJ003422-PA"/>
    <property type="gene ID" value="CPIJ003422"/>
</dbReference>
<evidence type="ECO:0000256" key="9">
    <source>
        <dbReference type="RuleBase" id="RU000688"/>
    </source>
</evidence>
<keyword evidence="7 9" id="KW-0675">Receptor</keyword>
<feature type="domain" description="G-protein coupled receptors family 1 profile" evidence="11">
    <location>
        <begin position="165"/>
        <end position="282"/>
    </location>
</feature>
<evidence type="ECO:0000313" key="14">
    <source>
        <dbReference type="Proteomes" id="UP000002320"/>
    </source>
</evidence>
<keyword evidence="4 10" id="KW-1133">Transmembrane helix</keyword>
<keyword evidence="14" id="KW-1185">Reference proteome</keyword>
<dbReference type="AlphaFoldDB" id="B0W908"/>
<feature type="transmembrane region" description="Helical" evidence="10">
    <location>
        <begin position="186"/>
        <end position="206"/>
    </location>
</feature>
<dbReference type="OrthoDB" id="10036964at2759"/>
<dbReference type="GO" id="GO:0005886">
    <property type="term" value="C:plasma membrane"/>
    <property type="evidence" value="ECO:0007669"/>
    <property type="project" value="TreeGrafter"/>
</dbReference>
<feature type="transmembrane region" description="Helical" evidence="10">
    <location>
        <begin position="267"/>
        <end position="286"/>
    </location>
</feature>
<evidence type="ECO:0000256" key="3">
    <source>
        <dbReference type="ARBA" id="ARBA00022692"/>
    </source>
</evidence>
<sequence length="332" mass="35680">MKQDFPIVPKRILREELISHGEPPQVSLGHVFGGDDAAVFLPSVLANATAAKTTTPGLLSALSESVAAGYLSVTGGVDHEQQQLGSSVTDGLTTAADLGSRIGRLVLNASVTTGQGFEDEFFNGSGSSSTSSFNESLNDMPQIPEYIRATSMVFCIIIMCLGVIGNIMVPIVILKTKDMRNSTNIFLTNLSIADLLVLLVCTPTVLVEVNSPPEVWVLGEEMCKAVPFVELTVAHASVLTILAISFERYYAICEPLKAGYVCTKTRALLICLAAWTVAAILTSEPYRCEVTRLLQPFSGMKRKLGWIGGSPDIKKENCPSHYVAWGAIEQHS</sequence>
<keyword evidence="6 10" id="KW-0472">Membrane</keyword>
<comment type="similarity">
    <text evidence="2 9">Belongs to the G-protein coupled receptor 1 family.</text>
</comment>
<keyword evidence="5 9" id="KW-0297">G-protein coupled receptor</keyword>
<evidence type="ECO:0000256" key="10">
    <source>
        <dbReference type="SAM" id="Phobius"/>
    </source>
</evidence>
<dbReference type="PRINTS" id="PR00237">
    <property type="entry name" value="GPCRRHODOPSN"/>
</dbReference>
<dbReference type="VEuPathDB" id="VectorBase:CPIJ003422"/>
<dbReference type="Pfam" id="PF00001">
    <property type="entry name" value="7tm_1"/>
    <property type="match status" value="1"/>
</dbReference>
<evidence type="ECO:0000256" key="4">
    <source>
        <dbReference type="ARBA" id="ARBA00022989"/>
    </source>
</evidence>
<proteinExistence type="inferred from homology"/>
<evidence type="ECO:0000256" key="8">
    <source>
        <dbReference type="ARBA" id="ARBA00023224"/>
    </source>
</evidence>
<accession>B0W908</accession>
<feature type="transmembrane region" description="Helical" evidence="10">
    <location>
        <begin position="226"/>
        <end position="246"/>
    </location>
</feature>
<dbReference type="PROSITE" id="PS50262">
    <property type="entry name" value="G_PROTEIN_RECEP_F1_2"/>
    <property type="match status" value="1"/>
</dbReference>
<feature type="transmembrane region" description="Helical" evidence="10">
    <location>
        <begin position="151"/>
        <end position="174"/>
    </location>
</feature>
<dbReference type="GO" id="GO:0004930">
    <property type="term" value="F:G protein-coupled receptor activity"/>
    <property type="evidence" value="ECO:0007669"/>
    <property type="project" value="UniProtKB-KW"/>
</dbReference>
<dbReference type="InterPro" id="IPR017452">
    <property type="entry name" value="GPCR_Rhodpsn_7TM"/>
</dbReference>
<dbReference type="HOGENOM" id="CLU_837455_0_0_1"/>